<proteinExistence type="predicted"/>
<dbReference type="Gene3D" id="3.40.630.30">
    <property type="match status" value="1"/>
</dbReference>
<dbReference type="Proteomes" id="UP001064971">
    <property type="component" value="Plasmid pDAETH-2"/>
</dbReference>
<dbReference type="EMBL" id="AP026562">
    <property type="protein sequence ID" value="BDP44433.1"/>
    <property type="molecule type" value="Genomic_DNA"/>
</dbReference>
<dbReference type="RefSeq" id="WP_264778267.1">
    <property type="nucleotide sequence ID" value="NZ_AP026562.1"/>
</dbReference>
<protein>
    <recommendedName>
        <fullName evidence="3">N-acetyltransferase domain-containing protein</fullName>
    </recommendedName>
</protein>
<geneLocation type="plasmid" evidence="1 2">
    <name>pDAETH-2</name>
</geneLocation>
<name>A0ABM8AKT7_9DEIO</name>
<evidence type="ECO:0000313" key="2">
    <source>
        <dbReference type="Proteomes" id="UP001064971"/>
    </source>
</evidence>
<organism evidence="1 2">
    <name type="scientific">Deinococcus aetherius</name>
    <dbReference type="NCBI Taxonomy" id="200252"/>
    <lineage>
        <taxon>Bacteria</taxon>
        <taxon>Thermotogati</taxon>
        <taxon>Deinococcota</taxon>
        <taxon>Deinococci</taxon>
        <taxon>Deinococcales</taxon>
        <taxon>Deinococcaceae</taxon>
        <taxon>Deinococcus</taxon>
    </lineage>
</organism>
<evidence type="ECO:0008006" key="3">
    <source>
        <dbReference type="Google" id="ProtNLM"/>
    </source>
</evidence>
<accession>A0ABM8AKT7</accession>
<gene>
    <name evidence="1" type="ORF">DAETH_44020</name>
</gene>
<keyword evidence="1" id="KW-0614">Plasmid</keyword>
<reference evidence="1" key="1">
    <citation type="submission" date="2022-07" db="EMBL/GenBank/DDBJ databases">
        <title>Complete Genome Sequence of the Radioresistant Bacterium Deinococcus aetherius ST0316, Isolated from the Air Dust collected in Lower Stratosphere above Japan.</title>
        <authorList>
            <person name="Satoh K."/>
            <person name="Hagiwara K."/>
            <person name="Katsumata K."/>
            <person name="Kubo A."/>
            <person name="Yokobori S."/>
            <person name="Yamagishi A."/>
            <person name="Oono Y."/>
            <person name="Narumi I."/>
        </authorList>
    </citation>
    <scope>NUCLEOTIDE SEQUENCE</scope>
    <source>
        <strain evidence="1">ST0316</strain>
        <plasmid evidence="1">pDAETH-2</plasmid>
    </source>
</reference>
<sequence>MPLNPNHLPVPDFLVTPHFTLRRQRPEDNALDYEAVMDSRHELRVWSDSEWPEDSFTPQANLEDLHMHIGEHDRDEAYGFSVFTPDERTLLGSLYLSEVAPFLDSYHVSDAEREVLARAGVRVESWLRRGTTEALEREFLEAVRRWLAEAWWFEGVVYGSRRGAEAQRAVYEAAGLREIAYLTSRDGARRFHFHG</sequence>
<evidence type="ECO:0000313" key="1">
    <source>
        <dbReference type="EMBL" id="BDP44433.1"/>
    </source>
</evidence>
<keyword evidence="2" id="KW-1185">Reference proteome</keyword>